<reference evidence="1" key="1">
    <citation type="submission" date="2017-04" db="EMBL/GenBank/DDBJ databases">
        <title>Population genomics of picophytoplankton unveils novel chromosome hypervariability.</title>
        <authorList>
            <consortium name="DOE Joint Genome Institute"/>
            <person name="Blanc-Mathieu R."/>
            <person name="Krasovec M."/>
            <person name="Hebrard M."/>
            <person name="Yau S."/>
            <person name="Desgranges E."/>
            <person name="Martin J."/>
            <person name="Schackwitz W."/>
            <person name="Kuo A."/>
            <person name="Salin G."/>
            <person name="Donnadieu C."/>
            <person name="Desdevises Y."/>
            <person name="Sanchez-Ferandin S."/>
            <person name="Moreau H."/>
            <person name="Rivals E."/>
            <person name="Grigoriev I.V."/>
            <person name="Grimsley N."/>
            <person name="Eyre-Walker A."/>
            <person name="Piganeau G."/>
        </authorList>
    </citation>
    <scope>NUCLEOTIDE SEQUENCE [LARGE SCALE GENOMIC DNA]</scope>
    <source>
        <strain evidence="1">RCC 1115</strain>
    </source>
</reference>
<dbReference type="Proteomes" id="UP000195557">
    <property type="component" value="Unassembled WGS sequence"/>
</dbReference>
<dbReference type="EMBL" id="KZ155795">
    <property type="protein sequence ID" value="OUS44898.1"/>
    <property type="molecule type" value="Genomic_DNA"/>
</dbReference>
<sequence>MRTSCSTLSGVKSIARVKNATVSRFDRNLARTPFATSRARIVVSASRDAAEQSEDVLRSCLDAVASGDAEELERCLLECDEALEATGKGVSSTEVVSELRKRPEVNTDEFWREKLKELSAERVFEDCMTAVMRGDVDEVEACIFDAENDELLK</sequence>
<dbReference type="KEGG" id="ota:OT_ostta20g00220"/>
<gene>
    <name evidence="1" type="ORF">BE221DRAFT_78046</name>
</gene>
<proteinExistence type="predicted"/>
<organism evidence="1">
    <name type="scientific">Ostreococcus tauri</name>
    <name type="common">Marine green alga</name>
    <dbReference type="NCBI Taxonomy" id="70448"/>
    <lineage>
        <taxon>Eukaryota</taxon>
        <taxon>Viridiplantae</taxon>
        <taxon>Chlorophyta</taxon>
        <taxon>Mamiellophyceae</taxon>
        <taxon>Mamiellales</taxon>
        <taxon>Bathycoccaceae</taxon>
        <taxon>Ostreococcus</taxon>
    </lineage>
</organism>
<protein>
    <submittedName>
        <fullName evidence="1">Uncharacterized protein</fullName>
    </submittedName>
</protein>
<dbReference type="RefSeq" id="XP_003084403.2">
    <property type="nucleotide sequence ID" value="XM_003084355.2"/>
</dbReference>
<dbReference type="OrthoDB" id="498014at2759"/>
<evidence type="ECO:0000313" key="1">
    <source>
        <dbReference type="EMBL" id="OUS44898.1"/>
    </source>
</evidence>
<dbReference type="AlphaFoldDB" id="A0A1Y5I5U5"/>
<name>A0A1Y5I5U5_OSTTA</name>
<accession>A0A1Y5I5U5</accession>